<keyword evidence="5" id="KW-0670">Pyruvate</keyword>
<evidence type="ECO:0000259" key="4">
    <source>
        <dbReference type="PROSITE" id="PS50206"/>
    </source>
</evidence>
<name>A0A239VK18_9MICO</name>
<organism evidence="5 6">
    <name type="scientific">Dermatophilus congolensis</name>
    <dbReference type="NCBI Taxonomy" id="1863"/>
    <lineage>
        <taxon>Bacteria</taxon>
        <taxon>Bacillati</taxon>
        <taxon>Actinomycetota</taxon>
        <taxon>Actinomycetes</taxon>
        <taxon>Micrococcales</taxon>
        <taxon>Dermatophilaceae</taxon>
        <taxon>Dermatophilus</taxon>
    </lineage>
</organism>
<evidence type="ECO:0000256" key="3">
    <source>
        <dbReference type="SAM" id="MobiDB-lite"/>
    </source>
</evidence>
<evidence type="ECO:0000313" key="5">
    <source>
        <dbReference type="EMBL" id="SNV22482.1"/>
    </source>
</evidence>
<accession>A0A239VK18</accession>
<dbReference type="SUPFAM" id="SSF52821">
    <property type="entry name" value="Rhodanese/Cell cycle control phosphatase"/>
    <property type="match status" value="2"/>
</dbReference>
<dbReference type="STRING" id="1121387.GCA_000429885_02206"/>
<dbReference type="EC" id="2.8.1.2" evidence="5"/>
<dbReference type="Gene3D" id="3.40.250.10">
    <property type="entry name" value="Rhodanese-like domain"/>
    <property type="match status" value="2"/>
</dbReference>
<evidence type="ECO:0000313" key="6">
    <source>
        <dbReference type="Proteomes" id="UP000242637"/>
    </source>
</evidence>
<dbReference type="InterPro" id="IPR045078">
    <property type="entry name" value="TST/MPST-like"/>
</dbReference>
<dbReference type="InterPro" id="IPR036873">
    <property type="entry name" value="Rhodanese-like_dom_sf"/>
</dbReference>
<dbReference type="Pfam" id="PF00581">
    <property type="entry name" value="Rhodanese"/>
    <property type="match status" value="2"/>
</dbReference>
<dbReference type="SMART" id="SM00450">
    <property type="entry name" value="RHOD"/>
    <property type="match status" value="2"/>
</dbReference>
<keyword evidence="6" id="KW-1185">Reference proteome</keyword>
<dbReference type="KEGG" id="dco:SAMEA4475696_1540"/>
<dbReference type="GO" id="GO:0004792">
    <property type="term" value="F:thiosulfate-cyanide sulfurtransferase activity"/>
    <property type="evidence" value="ECO:0007669"/>
    <property type="project" value="InterPro"/>
</dbReference>
<gene>
    <name evidence="5" type="primary">sseA</name>
    <name evidence="5" type="ORF">SAMEA4475696_01540</name>
</gene>
<sequence length="299" mass="32380">MHRYPLITASELAEKFHRGAAERPLVLDVRWQLGADDGYDSYLQAHIPGAIFVDLERDLSGTPGPDTGRHPMPRIDDFEIDMAECGVDNDRPVVVYDDFTSFAAARAWWLLRHFGKMDVYVLDGGLSAWRNERLPTEAGIRLIDEGDFSVRRSALSYLTAETAELYARDGILIDGRAPERFEGRNEPVDTAAGHIPGAVNLPATDLINDEGKLLPPDQLLERFAAVGATTETPIATTCGSGVVASFIALAAGAAGLGGQIPVYIGAWSDWISNPKRPIATGPAHQTPTDDTGTHPDQHA</sequence>
<keyword evidence="1 5" id="KW-0808">Transferase</keyword>
<dbReference type="RefSeq" id="WP_051277695.1">
    <property type="nucleotide sequence ID" value="NZ_JAAFNI010000001.1"/>
</dbReference>
<dbReference type="CDD" id="cd01448">
    <property type="entry name" value="TST_Repeat_1"/>
    <property type="match status" value="1"/>
</dbReference>
<dbReference type="PANTHER" id="PTHR11364:SF27">
    <property type="entry name" value="SULFURTRANSFERASE"/>
    <property type="match status" value="1"/>
</dbReference>
<dbReference type="OrthoDB" id="9770030at2"/>
<dbReference type="CDD" id="cd01449">
    <property type="entry name" value="TST_Repeat_2"/>
    <property type="match status" value="1"/>
</dbReference>
<dbReference type="InterPro" id="IPR001307">
    <property type="entry name" value="Thiosulphate_STrfase_CS"/>
</dbReference>
<dbReference type="PANTHER" id="PTHR11364">
    <property type="entry name" value="THIOSULFATE SULFERTANSFERASE"/>
    <property type="match status" value="1"/>
</dbReference>
<dbReference type="EMBL" id="LT906453">
    <property type="protein sequence ID" value="SNV22482.1"/>
    <property type="molecule type" value="Genomic_DNA"/>
</dbReference>
<dbReference type="PROSITE" id="PS50206">
    <property type="entry name" value="RHODANESE_3"/>
    <property type="match status" value="2"/>
</dbReference>
<feature type="domain" description="Rhodanese" evidence="4">
    <location>
        <begin position="20"/>
        <end position="138"/>
    </location>
</feature>
<dbReference type="InterPro" id="IPR001763">
    <property type="entry name" value="Rhodanese-like_dom"/>
</dbReference>
<proteinExistence type="predicted"/>
<dbReference type="Proteomes" id="UP000242637">
    <property type="component" value="Chromosome 1"/>
</dbReference>
<keyword evidence="2" id="KW-0677">Repeat</keyword>
<feature type="region of interest" description="Disordered" evidence="3">
    <location>
        <begin position="275"/>
        <end position="299"/>
    </location>
</feature>
<dbReference type="GeneID" id="63459750"/>
<dbReference type="PROSITE" id="PS00380">
    <property type="entry name" value="RHODANESE_1"/>
    <property type="match status" value="1"/>
</dbReference>
<dbReference type="GO" id="GO:0016784">
    <property type="term" value="F:3-mercaptopyruvate sulfurtransferase activity"/>
    <property type="evidence" value="ECO:0007669"/>
    <property type="project" value="UniProtKB-EC"/>
</dbReference>
<evidence type="ECO:0000256" key="2">
    <source>
        <dbReference type="ARBA" id="ARBA00022737"/>
    </source>
</evidence>
<evidence type="ECO:0000256" key="1">
    <source>
        <dbReference type="ARBA" id="ARBA00022679"/>
    </source>
</evidence>
<feature type="domain" description="Rhodanese" evidence="4">
    <location>
        <begin position="166"/>
        <end position="279"/>
    </location>
</feature>
<dbReference type="AlphaFoldDB" id="A0A239VK18"/>
<reference evidence="5 6" key="1">
    <citation type="submission" date="2017-06" db="EMBL/GenBank/DDBJ databases">
        <authorList>
            <consortium name="Pathogen Informatics"/>
        </authorList>
    </citation>
    <scope>NUCLEOTIDE SEQUENCE [LARGE SCALE GENOMIC DNA]</scope>
    <source>
        <strain evidence="5 6">NCTC13039</strain>
    </source>
</reference>
<protein>
    <submittedName>
        <fullName evidence="5">3-mercaptopyruvate sulfurtransferase</fullName>
        <ecNumber evidence="5">2.8.1.2</ecNumber>
    </submittedName>
</protein>